<keyword evidence="4" id="KW-1185">Reference proteome</keyword>
<evidence type="ECO:0008006" key="5">
    <source>
        <dbReference type="Google" id="ProtNLM"/>
    </source>
</evidence>
<dbReference type="PROSITE" id="PS50005">
    <property type="entry name" value="TPR"/>
    <property type="match status" value="1"/>
</dbReference>
<gene>
    <name evidence="3" type="ORF">INH39_12380</name>
</gene>
<reference evidence="3 4" key="1">
    <citation type="submission" date="2020-10" db="EMBL/GenBank/DDBJ databases">
        <title>Genome analysis of Massilia species.</title>
        <authorList>
            <person name="Jung D.-H."/>
        </authorList>
    </citation>
    <scope>NUCLEOTIDE SEQUENCE [LARGE SCALE GENOMIC DNA]</scope>
    <source>
        <strain evidence="4">sipir</strain>
    </source>
</reference>
<sequence length="208" mass="22681">MKLLPYLLAGAVLLTSTGAHAVNFCGELKNHYGPLDYRKRGEVNLEIVENAHFTPEVEAGIKGNTSYLGGDLDYTLRAIPNHPRALATLAMVALRDKQVKVPATKWPVECYFNRAIRFAPDDAAVRATYGSYLLALGKTDDAVGMFATAVEMAPEDPTINYNAGLAYLKKKEYAKSLLHAKKAYALGFPLPGLKNKLVAAGKWDEPAQ</sequence>
<keyword evidence="1" id="KW-0802">TPR repeat</keyword>
<dbReference type="Proteomes" id="UP000831532">
    <property type="component" value="Chromosome"/>
</dbReference>
<keyword evidence="2" id="KW-0732">Signal</keyword>
<dbReference type="Pfam" id="PF13432">
    <property type="entry name" value="TPR_16"/>
    <property type="match status" value="1"/>
</dbReference>
<evidence type="ECO:0000313" key="3">
    <source>
        <dbReference type="EMBL" id="UOD32375.1"/>
    </source>
</evidence>
<name>A0ABY4AC53_9BURK</name>
<dbReference type="InterPro" id="IPR011990">
    <property type="entry name" value="TPR-like_helical_dom_sf"/>
</dbReference>
<protein>
    <recommendedName>
        <fullName evidence="5">ABC transporter permease</fullName>
    </recommendedName>
</protein>
<proteinExistence type="predicted"/>
<dbReference type="RefSeq" id="WP_243493422.1">
    <property type="nucleotide sequence ID" value="NZ_CP063361.1"/>
</dbReference>
<organism evidence="3 4">
    <name type="scientific">Massilia violaceinigra</name>
    <dbReference type="NCBI Taxonomy" id="2045208"/>
    <lineage>
        <taxon>Bacteria</taxon>
        <taxon>Pseudomonadati</taxon>
        <taxon>Pseudomonadota</taxon>
        <taxon>Betaproteobacteria</taxon>
        <taxon>Burkholderiales</taxon>
        <taxon>Oxalobacteraceae</taxon>
        <taxon>Telluria group</taxon>
        <taxon>Massilia</taxon>
    </lineage>
</organism>
<feature type="chain" id="PRO_5045503686" description="ABC transporter permease" evidence="2">
    <location>
        <begin position="22"/>
        <end position="208"/>
    </location>
</feature>
<evidence type="ECO:0000256" key="2">
    <source>
        <dbReference type="SAM" id="SignalP"/>
    </source>
</evidence>
<dbReference type="SUPFAM" id="SSF48452">
    <property type="entry name" value="TPR-like"/>
    <property type="match status" value="1"/>
</dbReference>
<feature type="repeat" description="TPR" evidence="1">
    <location>
        <begin position="123"/>
        <end position="156"/>
    </location>
</feature>
<evidence type="ECO:0000313" key="4">
    <source>
        <dbReference type="Proteomes" id="UP000831532"/>
    </source>
</evidence>
<feature type="signal peptide" evidence="2">
    <location>
        <begin position="1"/>
        <end position="21"/>
    </location>
</feature>
<dbReference type="EMBL" id="CP063361">
    <property type="protein sequence ID" value="UOD32375.1"/>
    <property type="molecule type" value="Genomic_DNA"/>
</dbReference>
<accession>A0ABY4AC53</accession>
<evidence type="ECO:0000256" key="1">
    <source>
        <dbReference type="PROSITE-ProRule" id="PRU00339"/>
    </source>
</evidence>
<dbReference type="Gene3D" id="1.25.40.10">
    <property type="entry name" value="Tetratricopeptide repeat domain"/>
    <property type="match status" value="1"/>
</dbReference>
<dbReference type="InterPro" id="IPR019734">
    <property type="entry name" value="TPR_rpt"/>
</dbReference>